<comment type="caution">
    <text evidence="5">The sequence shown here is derived from an EMBL/GenBank/DDBJ whole genome shotgun (WGS) entry which is preliminary data.</text>
</comment>
<dbReference type="Pfam" id="PF01420">
    <property type="entry name" value="Methylase_S"/>
    <property type="match status" value="2"/>
</dbReference>
<keyword evidence="3" id="KW-0238">DNA-binding</keyword>
<evidence type="ECO:0000313" key="6">
    <source>
        <dbReference type="Proteomes" id="UP000435041"/>
    </source>
</evidence>
<reference evidence="5 6" key="1">
    <citation type="submission" date="2019-02" db="EMBL/GenBank/DDBJ databases">
        <title>Draft genome sequence of Arthrospira platensis NIES-3804.</title>
        <authorList>
            <person name="Yamaguchi H."/>
            <person name="Suzuki S."/>
            <person name="Kawachi M."/>
        </authorList>
    </citation>
    <scope>NUCLEOTIDE SEQUENCE [LARGE SCALE GENOMIC DNA]</scope>
    <source>
        <strain evidence="5 6">NIES-3804</strain>
    </source>
</reference>
<accession>A0A6H9G406</accession>
<dbReference type="Proteomes" id="UP000435041">
    <property type="component" value="Unassembled WGS sequence"/>
</dbReference>
<evidence type="ECO:0000256" key="2">
    <source>
        <dbReference type="ARBA" id="ARBA00022747"/>
    </source>
</evidence>
<organism evidence="5 6">
    <name type="scientific">Microcystis aeruginosa NIES-3804</name>
    <dbReference type="NCBI Taxonomy" id="2517783"/>
    <lineage>
        <taxon>Bacteria</taxon>
        <taxon>Bacillati</taxon>
        <taxon>Cyanobacteriota</taxon>
        <taxon>Cyanophyceae</taxon>
        <taxon>Oscillatoriophycideae</taxon>
        <taxon>Chroococcales</taxon>
        <taxon>Microcystaceae</taxon>
        <taxon>Microcystis</taxon>
    </lineage>
</organism>
<proteinExistence type="inferred from homology"/>
<sequence length="372" mass="42077">MIGDASDSSKYITHTKKRILKTGVKNSRMVYPGDFLLTNSMSFGHPYIMQTSGCIHDGWLVLSNKKGVIDQDYFYHLLGSDLIYAEFSRLASGSTVKNLNIEIVKGIKVSLPPLEEQRRIAAILDKADGVRRKRKEAIRLTEELLKSTFLEMFGDPVTNPKGWRKISLGELLAEPLQNGAYFPKERYVEAPDGVEMVHMSDAFYNFVERGQLKRVQVTSEESEKYKLIPNDVLIARRSLNYEGSAKPCLISEADQPLIFESSLIRVRLNAEVIDSFFFFSYMLEPRARSAYVFPNVTKSTISGINQAGLRRISVLVPPMSNQKKYRDIYKKILGTQSNYQKDYENIDNLFNSLLQRAFRGGTVAMAAGGLLP</sequence>
<evidence type="ECO:0000256" key="1">
    <source>
        <dbReference type="ARBA" id="ARBA00010923"/>
    </source>
</evidence>
<keyword evidence="2" id="KW-0680">Restriction system</keyword>
<dbReference type="SUPFAM" id="SSF116734">
    <property type="entry name" value="DNA methylase specificity domain"/>
    <property type="match status" value="2"/>
</dbReference>
<evidence type="ECO:0000313" key="5">
    <source>
        <dbReference type="EMBL" id="GCL52363.1"/>
    </source>
</evidence>
<dbReference type="PANTHER" id="PTHR30408:SF12">
    <property type="entry name" value="TYPE I RESTRICTION ENZYME MJAVIII SPECIFICITY SUBUNIT"/>
    <property type="match status" value="1"/>
</dbReference>
<dbReference type="CDD" id="cd17517">
    <property type="entry name" value="RMtype1_S_EcoKI_StySPI-TRD2-CR2_like"/>
    <property type="match status" value="1"/>
</dbReference>
<gene>
    <name evidence="5" type="ORF">NIES3804_39530</name>
</gene>
<name>A0A6H9G406_MICAE</name>
<protein>
    <submittedName>
        <fullName evidence="5">Restriction modification system DNA specificity domain protein</fullName>
    </submittedName>
</protein>
<dbReference type="EMBL" id="BJCI01000099">
    <property type="protein sequence ID" value="GCL52363.1"/>
    <property type="molecule type" value="Genomic_DNA"/>
</dbReference>
<evidence type="ECO:0000259" key="4">
    <source>
        <dbReference type="Pfam" id="PF01420"/>
    </source>
</evidence>
<feature type="domain" description="Type I restriction modification DNA specificity" evidence="4">
    <location>
        <begin position="33"/>
        <end position="129"/>
    </location>
</feature>
<evidence type="ECO:0000256" key="3">
    <source>
        <dbReference type="ARBA" id="ARBA00023125"/>
    </source>
</evidence>
<feature type="domain" description="Type I restriction modification DNA specificity" evidence="4">
    <location>
        <begin position="160"/>
        <end position="332"/>
    </location>
</feature>
<dbReference type="CDD" id="cd17283">
    <property type="entry name" value="RMtype1_S_Hpy180ORF7835P_TRD2-CR2_like"/>
    <property type="match status" value="1"/>
</dbReference>
<dbReference type="GO" id="GO:0009307">
    <property type="term" value="P:DNA restriction-modification system"/>
    <property type="evidence" value="ECO:0007669"/>
    <property type="project" value="UniProtKB-KW"/>
</dbReference>
<dbReference type="InterPro" id="IPR000055">
    <property type="entry name" value="Restrct_endonuc_typeI_TRD"/>
</dbReference>
<dbReference type="InterPro" id="IPR052021">
    <property type="entry name" value="Type-I_RS_S_subunit"/>
</dbReference>
<dbReference type="InterPro" id="IPR044946">
    <property type="entry name" value="Restrct_endonuc_typeI_TRD_sf"/>
</dbReference>
<dbReference type="AlphaFoldDB" id="A0A6H9G406"/>
<dbReference type="GO" id="GO:0003677">
    <property type="term" value="F:DNA binding"/>
    <property type="evidence" value="ECO:0007669"/>
    <property type="project" value="UniProtKB-KW"/>
</dbReference>
<comment type="similarity">
    <text evidence="1">Belongs to the type-I restriction system S methylase family.</text>
</comment>
<dbReference type="PANTHER" id="PTHR30408">
    <property type="entry name" value="TYPE-1 RESTRICTION ENZYME ECOKI SPECIFICITY PROTEIN"/>
    <property type="match status" value="1"/>
</dbReference>
<dbReference type="Gene3D" id="3.90.220.20">
    <property type="entry name" value="DNA methylase specificity domains"/>
    <property type="match status" value="2"/>
</dbReference>